<evidence type="ECO:0000313" key="3">
    <source>
        <dbReference type="EMBL" id="TSB48552.1"/>
    </source>
</evidence>
<organism evidence="3 4">
    <name type="scientific">Alkalicoccobacillus porphyridii</name>
    <dbReference type="NCBI Taxonomy" id="2597270"/>
    <lineage>
        <taxon>Bacteria</taxon>
        <taxon>Bacillati</taxon>
        <taxon>Bacillota</taxon>
        <taxon>Bacilli</taxon>
        <taxon>Bacillales</taxon>
        <taxon>Bacillaceae</taxon>
        <taxon>Alkalicoccobacillus</taxon>
    </lineage>
</organism>
<dbReference type="EMBL" id="VLXZ01000001">
    <property type="protein sequence ID" value="TSB48552.1"/>
    <property type="molecule type" value="Genomic_DNA"/>
</dbReference>
<proteinExistence type="predicted"/>
<feature type="domain" description="YhfX-like C-terminal" evidence="2">
    <location>
        <begin position="280"/>
        <end position="379"/>
    </location>
</feature>
<accession>A0A554A4F0</accession>
<feature type="domain" description="Alanine racemase N-terminal" evidence="1">
    <location>
        <begin position="33"/>
        <end position="265"/>
    </location>
</feature>
<comment type="caution">
    <text evidence="3">The sequence shown here is derived from an EMBL/GenBank/DDBJ whole genome shotgun (WGS) entry which is preliminary data.</text>
</comment>
<dbReference type="Pfam" id="PF21279">
    <property type="entry name" value="YhfX-like_C"/>
    <property type="match status" value="1"/>
</dbReference>
<evidence type="ECO:0000313" key="4">
    <source>
        <dbReference type="Proteomes" id="UP000318521"/>
    </source>
</evidence>
<dbReference type="RefSeq" id="WP_143846896.1">
    <property type="nucleotide sequence ID" value="NZ_VLXZ01000001.1"/>
</dbReference>
<protein>
    <submittedName>
        <fullName evidence="3">YhfX family PLP-dependent enzyme</fullName>
    </submittedName>
</protein>
<evidence type="ECO:0000259" key="2">
    <source>
        <dbReference type="Pfam" id="PF21279"/>
    </source>
</evidence>
<keyword evidence="4" id="KW-1185">Reference proteome</keyword>
<gene>
    <name evidence="3" type="ORF">FN960_03080</name>
</gene>
<dbReference type="SUPFAM" id="SSF51419">
    <property type="entry name" value="PLP-binding barrel"/>
    <property type="match status" value="1"/>
</dbReference>
<dbReference type="AlphaFoldDB" id="A0A554A4F0"/>
<dbReference type="OrthoDB" id="3189402at2"/>
<reference evidence="3 4" key="1">
    <citation type="submission" date="2019-07" db="EMBL/GenBank/DDBJ databases">
        <authorList>
            <person name="Park Y.J."/>
            <person name="Jeong S.E."/>
            <person name="Jung H.S."/>
        </authorList>
    </citation>
    <scope>NUCLEOTIDE SEQUENCE [LARGE SCALE GENOMIC DNA]</scope>
    <source>
        <strain evidence="4">P16(2019)</strain>
    </source>
</reference>
<dbReference type="InterPro" id="IPR001608">
    <property type="entry name" value="Ala_racemase_N"/>
</dbReference>
<dbReference type="InterPro" id="IPR048449">
    <property type="entry name" value="YhfX-like_C"/>
</dbReference>
<dbReference type="InterPro" id="IPR029066">
    <property type="entry name" value="PLP-binding_barrel"/>
</dbReference>
<sequence>MFIDMTLRRNEGLIKAGTKLHQEGTIAANTYVIDLDSLEYNVKSLSETASEHSLSLYYMTKQIGRSGFIGDIIARNGIEKAVAVDIDEAIQLKSNNCQIGNFGHIVQPSRSQWKYVLTDLKPEVITLFSYERAEQLSRAAESLGIIQDVILRVIRTTDSIYPGQFGGFLLHELDPDLDKLKSLKGITVVGITSFPVLQMNDTNDDFTFTSNLETLKLARGILENNNITVKHINAPSATSCYTIPMLKEHGVTHGEPGHAITGTTPLHAYNPYLKEVPSIIYVSEISHMDDQSAYTIAGGFYNRSNMEYALFGQNGSQLTNQLTQVGCNSPTNIDYYGSLKKQAQMKVGDTAIYAFRTQIFVTRAHIAYVRGVNTNNPKLVYLQRRGM</sequence>
<dbReference type="Proteomes" id="UP000318521">
    <property type="component" value="Unassembled WGS sequence"/>
</dbReference>
<name>A0A554A4F0_9BACI</name>
<dbReference type="Pfam" id="PF01168">
    <property type="entry name" value="Ala_racemase_N"/>
    <property type="match status" value="1"/>
</dbReference>
<evidence type="ECO:0000259" key="1">
    <source>
        <dbReference type="Pfam" id="PF01168"/>
    </source>
</evidence>
<dbReference type="Gene3D" id="2.40.37.30">
    <property type="match status" value="2"/>
</dbReference>